<feature type="region of interest" description="Disordered" evidence="1">
    <location>
        <begin position="424"/>
        <end position="444"/>
    </location>
</feature>
<comment type="caution">
    <text evidence="3">The sequence shown here is derived from an EMBL/GenBank/DDBJ whole genome shotgun (WGS) entry which is preliminary data.</text>
</comment>
<name>A0ABN7VKG2_GIGMA</name>
<keyword evidence="4" id="KW-1185">Reference proteome</keyword>
<organism evidence="3 4">
    <name type="scientific">Gigaspora margarita</name>
    <dbReference type="NCBI Taxonomy" id="4874"/>
    <lineage>
        <taxon>Eukaryota</taxon>
        <taxon>Fungi</taxon>
        <taxon>Fungi incertae sedis</taxon>
        <taxon>Mucoromycota</taxon>
        <taxon>Glomeromycotina</taxon>
        <taxon>Glomeromycetes</taxon>
        <taxon>Diversisporales</taxon>
        <taxon>Gigasporaceae</taxon>
        <taxon>Gigaspora</taxon>
    </lineage>
</organism>
<protein>
    <submittedName>
        <fullName evidence="3">11045_t:CDS:1</fullName>
    </submittedName>
</protein>
<feature type="compositionally biased region" description="Basic and acidic residues" evidence="1">
    <location>
        <begin position="434"/>
        <end position="444"/>
    </location>
</feature>
<dbReference type="Proteomes" id="UP000789901">
    <property type="component" value="Unassembled WGS sequence"/>
</dbReference>
<dbReference type="Pfam" id="PF13843">
    <property type="entry name" value="DDE_Tnp_1_7"/>
    <property type="match status" value="1"/>
</dbReference>
<sequence>MDIIDPSISVNWQEQPVTIDQCAINLVYDHICKVNISSISLASPYELFRRFLPLNYIEQFIINSINICGRDTSNWAIVNINEYVIWLGLWVLMSAFPVADCRFYWRTNPEITQPMVLFNFQHWMNAPNFNDPLYSVRSFINAFNSNLIEAIRPRNTLCIDESTNSWLGEKNKIPDHLANGFTNIIIQLEPCEEKEIEKKADMIQKLGNAYGSYCLKVAVVNGTHLIAAFLKDRKPQCIIAIASTTTQGDEVERVVKECNNLSLVKFAQPKIFSEYSSSKAKVVKEVNIDQTKYANESEYSNELEYTYKSEDPNLLTSFEKVTSSELFTLLPNESIESHVWMFEEILKATGKQLRIIMTDANPAADLAVHQRICNNNQEIEICDASEQRKIYEKLYSTYKKAINKALTSQSNSQQLIDLLKEFTENNDESSENSSEDKVDSDKENEDFVLKNPIKGMEGIDQQVLNISNQHMNKEVKKNSKDIVRNMAWSVITKKTVKNNHD</sequence>
<dbReference type="InterPro" id="IPR029526">
    <property type="entry name" value="PGBD"/>
</dbReference>
<accession>A0ABN7VKG2</accession>
<gene>
    <name evidence="3" type="ORF">GMARGA_LOCUS19663</name>
</gene>
<evidence type="ECO:0000313" key="3">
    <source>
        <dbReference type="EMBL" id="CAG8780523.1"/>
    </source>
</evidence>
<reference evidence="3 4" key="1">
    <citation type="submission" date="2021-06" db="EMBL/GenBank/DDBJ databases">
        <authorList>
            <person name="Kallberg Y."/>
            <person name="Tangrot J."/>
            <person name="Rosling A."/>
        </authorList>
    </citation>
    <scope>NUCLEOTIDE SEQUENCE [LARGE SCALE GENOMIC DNA]</scope>
    <source>
        <strain evidence="3 4">120-4 pot B 10/14</strain>
    </source>
</reference>
<feature type="domain" description="PiggyBac transposable element-derived protein" evidence="2">
    <location>
        <begin position="43"/>
        <end position="168"/>
    </location>
</feature>
<evidence type="ECO:0000256" key="1">
    <source>
        <dbReference type="SAM" id="MobiDB-lite"/>
    </source>
</evidence>
<dbReference type="EMBL" id="CAJVQB010016568">
    <property type="protein sequence ID" value="CAG8780523.1"/>
    <property type="molecule type" value="Genomic_DNA"/>
</dbReference>
<proteinExistence type="predicted"/>
<evidence type="ECO:0000259" key="2">
    <source>
        <dbReference type="Pfam" id="PF13843"/>
    </source>
</evidence>
<feature type="non-terminal residue" evidence="3">
    <location>
        <position position="501"/>
    </location>
</feature>
<evidence type="ECO:0000313" key="4">
    <source>
        <dbReference type="Proteomes" id="UP000789901"/>
    </source>
</evidence>